<keyword evidence="6" id="KW-0963">Cytoplasm</keyword>
<evidence type="ECO:0000259" key="15">
    <source>
        <dbReference type="Pfam" id="PF07992"/>
    </source>
</evidence>
<dbReference type="PANTHER" id="PTHR22912">
    <property type="entry name" value="DISULFIDE OXIDOREDUCTASE"/>
    <property type="match status" value="1"/>
</dbReference>
<evidence type="ECO:0000256" key="13">
    <source>
        <dbReference type="PIRSR" id="PIRSR000350-3"/>
    </source>
</evidence>
<sequence>MSTYDYDVIVVGTGPGGEGAAMKACKEGKKVAIIEKYKEVGGGCTHWGTIPSKALRQAVQRVIQFNRNRWFKEACGGRLHLTFPQLLSSATDVIKKQVDMRDGFYERNNLDLLYGTASFVDENTMQVKPNAGGKVKKITAKVFVLAPGSHPYRPDDVDFNHHNVFDSDTILDLDFTPRSITIYGAGVIGSEYASIFQGLGVKVNLINTHSTLLAFLDEEIVHALSHDMRNQGVVIRSSEEYDSIIPDDKSVVTQLVSGKKIKTDIFLWANGRTGNFDDLALDKVGITPNSRGQINVNENYQVEGKEHIYAVGDFIGYPSLASAAYDQGRFAATHIVDGFCDATLVKDIPTGIYTNPEISSVGYTEKELTEQKVPYETGYSRFDSLARAQISGETQGLLKIIFHSETLQILGVHCFGDQAAEIIHIGQAIMSQKGEANTLLYFTNTTFNYPTMAEAYRVAALNGLNRLDNH</sequence>
<dbReference type="PRINTS" id="PR00411">
    <property type="entry name" value="PNDRDTASEI"/>
</dbReference>
<organism evidence="16 17">
    <name type="scientific">Cycloclasticus pugetii</name>
    <dbReference type="NCBI Taxonomy" id="34068"/>
    <lineage>
        <taxon>Bacteria</taxon>
        <taxon>Pseudomonadati</taxon>
        <taxon>Pseudomonadota</taxon>
        <taxon>Gammaproteobacteria</taxon>
        <taxon>Thiotrichales</taxon>
        <taxon>Piscirickettsiaceae</taxon>
        <taxon>Cycloclasticus</taxon>
    </lineage>
</organism>
<gene>
    <name evidence="16" type="ORF">L196_08864</name>
</gene>
<dbReference type="Pfam" id="PF07992">
    <property type="entry name" value="Pyr_redox_2"/>
    <property type="match status" value="1"/>
</dbReference>
<proteinExistence type="inferred from homology"/>
<dbReference type="GO" id="GO:0005829">
    <property type="term" value="C:cytosol"/>
    <property type="evidence" value="ECO:0007669"/>
    <property type="project" value="TreeGrafter"/>
</dbReference>
<evidence type="ECO:0000313" key="16">
    <source>
        <dbReference type="EMBL" id="EPD12704.1"/>
    </source>
</evidence>
<dbReference type="Proteomes" id="UP000015462">
    <property type="component" value="Unassembled WGS sequence"/>
</dbReference>
<keyword evidence="17" id="KW-1185">Reference proteome</keyword>
<dbReference type="Gene3D" id="3.50.50.60">
    <property type="entry name" value="FAD/NAD(P)-binding domain"/>
    <property type="match status" value="2"/>
</dbReference>
<protein>
    <recommendedName>
        <fullName evidence="5">Soluble pyridine nucleotide transhydrogenase</fullName>
        <ecNumber evidence="4">1.6.1.1</ecNumber>
    </recommendedName>
    <alternativeName>
        <fullName evidence="12">NAD(P)(+) transhydrogenase [B-specific]</fullName>
    </alternativeName>
</protein>
<dbReference type="InterPro" id="IPR001100">
    <property type="entry name" value="Pyr_nuc-diS_OxRdtase"/>
</dbReference>
<name>A0AB33Z021_9GAMM</name>
<dbReference type="PRINTS" id="PR00368">
    <property type="entry name" value="FADPNR"/>
</dbReference>
<dbReference type="PIRSF" id="PIRSF000350">
    <property type="entry name" value="Mercury_reductase_MerA"/>
    <property type="match status" value="1"/>
</dbReference>
<feature type="binding site" evidence="13">
    <location>
        <begin position="184"/>
        <end position="191"/>
    </location>
    <ligand>
        <name>NAD(+)</name>
        <dbReference type="ChEBI" id="CHEBI:57540"/>
    </ligand>
</feature>
<feature type="binding site" evidence="13">
    <location>
        <position position="53"/>
    </location>
    <ligand>
        <name>FAD</name>
        <dbReference type="ChEBI" id="CHEBI:57692"/>
    </ligand>
</feature>
<evidence type="ECO:0000259" key="14">
    <source>
        <dbReference type="Pfam" id="PF02852"/>
    </source>
</evidence>
<dbReference type="AlphaFoldDB" id="A0AB33Z021"/>
<evidence type="ECO:0000256" key="1">
    <source>
        <dbReference type="ARBA" id="ARBA00002842"/>
    </source>
</evidence>
<dbReference type="Pfam" id="PF02852">
    <property type="entry name" value="Pyr_redox_dim"/>
    <property type="match status" value="1"/>
</dbReference>
<evidence type="ECO:0000256" key="3">
    <source>
        <dbReference type="ARBA" id="ARBA00007532"/>
    </source>
</evidence>
<feature type="binding site" evidence="13">
    <location>
        <position position="313"/>
    </location>
    <ligand>
        <name>FAD</name>
        <dbReference type="ChEBI" id="CHEBI:57692"/>
    </ligand>
</feature>
<feature type="binding site" evidence="13">
    <location>
        <position position="271"/>
    </location>
    <ligand>
        <name>NAD(+)</name>
        <dbReference type="ChEBI" id="CHEBI:57540"/>
    </ligand>
</feature>
<dbReference type="NCBIfam" id="NF003585">
    <property type="entry name" value="PRK05249.1"/>
    <property type="match status" value="1"/>
</dbReference>
<dbReference type="InterPro" id="IPR004099">
    <property type="entry name" value="Pyr_nucl-diS_OxRdtase_dimer"/>
</dbReference>
<dbReference type="GO" id="GO:0004148">
    <property type="term" value="F:dihydrolipoyl dehydrogenase (NADH) activity"/>
    <property type="evidence" value="ECO:0007669"/>
    <property type="project" value="TreeGrafter"/>
</dbReference>
<evidence type="ECO:0000256" key="10">
    <source>
        <dbReference type="ARBA" id="ARBA00023002"/>
    </source>
</evidence>
<dbReference type="InterPro" id="IPR036188">
    <property type="entry name" value="FAD/NAD-bd_sf"/>
</dbReference>
<dbReference type="SUPFAM" id="SSF55424">
    <property type="entry name" value="FAD/NAD-linked reductases, dimerisation (C-terminal) domain"/>
    <property type="match status" value="1"/>
</dbReference>
<dbReference type="GO" id="GO:0050660">
    <property type="term" value="F:flavin adenine dinucleotide binding"/>
    <property type="evidence" value="ECO:0007669"/>
    <property type="project" value="TreeGrafter"/>
</dbReference>
<evidence type="ECO:0000256" key="11">
    <source>
        <dbReference type="ARBA" id="ARBA00023027"/>
    </source>
</evidence>
<dbReference type="RefSeq" id="WP_015005911.1">
    <property type="nucleotide sequence ID" value="NZ_FQZJ01000004.1"/>
</dbReference>
<dbReference type="Gene3D" id="3.30.390.30">
    <property type="match status" value="1"/>
</dbReference>
<keyword evidence="7" id="KW-0285">Flavoprotein</keyword>
<dbReference type="InterPro" id="IPR023753">
    <property type="entry name" value="FAD/NAD-binding_dom"/>
</dbReference>
<evidence type="ECO:0000256" key="4">
    <source>
        <dbReference type="ARBA" id="ARBA00012772"/>
    </source>
</evidence>
<evidence type="ECO:0000256" key="8">
    <source>
        <dbReference type="ARBA" id="ARBA00022827"/>
    </source>
</evidence>
<dbReference type="EC" id="1.6.1.1" evidence="4"/>
<dbReference type="InterPro" id="IPR016156">
    <property type="entry name" value="FAD/NAD-linked_Rdtase_dimer_sf"/>
</dbReference>
<dbReference type="InterPro" id="IPR050151">
    <property type="entry name" value="Class-I_Pyr_Nuc-Dis_Oxidored"/>
</dbReference>
<comment type="similarity">
    <text evidence="3">Belongs to the class-I pyridine nucleotide-disulfide oxidoreductase family.</text>
</comment>
<comment type="subcellular location">
    <subcellularLocation>
        <location evidence="2">Cytoplasm</location>
    </subcellularLocation>
</comment>
<dbReference type="FunFam" id="3.30.390.30:FF:000002">
    <property type="entry name" value="Soluble pyridine nucleotide transhydrogenase"/>
    <property type="match status" value="1"/>
</dbReference>
<evidence type="ECO:0000313" key="17">
    <source>
        <dbReference type="Proteomes" id="UP000015462"/>
    </source>
</evidence>
<evidence type="ECO:0000256" key="7">
    <source>
        <dbReference type="ARBA" id="ARBA00022630"/>
    </source>
</evidence>
<keyword evidence="11 13" id="KW-0520">NAD</keyword>
<comment type="caution">
    <text evidence="16">The sequence shown here is derived from an EMBL/GenBank/DDBJ whole genome shotgun (WGS) entry which is preliminary data.</text>
</comment>
<dbReference type="EMBL" id="ASHL01000007">
    <property type="protein sequence ID" value="EPD12704.1"/>
    <property type="molecule type" value="Genomic_DNA"/>
</dbReference>
<reference evidence="16 17" key="1">
    <citation type="journal article" date="2013" name="Genome Announc.">
        <title>Genome Sequence of the Pyrene- and Fluoranthene-Degrading Bacterium Cycloclasticus sp. Strain PY97M.</title>
        <authorList>
            <person name="Cui Z."/>
            <person name="Xu G."/>
            <person name="Li Q."/>
            <person name="Gao W."/>
            <person name="Zheng L."/>
        </authorList>
    </citation>
    <scope>NUCLEOTIDE SEQUENCE [LARGE SCALE GENOMIC DNA]</scope>
    <source>
        <strain evidence="16 17">PY97M</strain>
    </source>
</reference>
<dbReference type="GO" id="GO:0003957">
    <property type="term" value="F:NAD(P)+ transhydrogenase (Si-specific) activity"/>
    <property type="evidence" value="ECO:0007669"/>
    <property type="project" value="UniProtKB-EC"/>
</dbReference>
<accession>A0AB33Z021</accession>
<dbReference type="GO" id="GO:0006103">
    <property type="term" value="P:2-oxoglutarate metabolic process"/>
    <property type="evidence" value="ECO:0007669"/>
    <property type="project" value="TreeGrafter"/>
</dbReference>
<comment type="function">
    <text evidence="1">Conversion of NADPH, generated by peripheral catabolic pathways, to NADH, which can enter the respiratory chain for energy generation.</text>
</comment>
<evidence type="ECO:0000256" key="12">
    <source>
        <dbReference type="ARBA" id="ARBA00031183"/>
    </source>
</evidence>
<keyword evidence="9" id="KW-0521">NADP</keyword>
<feature type="domain" description="FAD/NAD(P)-binding" evidence="15">
    <location>
        <begin position="6"/>
        <end position="328"/>
    </location>
</feature>
<evidence type="ECO:0000256" key="9">
    <source>
        <dbReference type="ARBA" id="ARBA00022857"/>
    </source>
</evidence>
<keyword evidence="13" id="KW-0547">Nucleotide-binding</keyword>
<dbReference type="SUPFAM" id="SSF51905">
    <property type="entry name" value="FAD/NAD(P)-binding domain"/>
    <property type="match status" value="1"/>
</dbReference>
<dbReference type="PANTHER" id="PTHR22912:SF93">
    <property type="entry name" value="SOLUBLE PYRIDINE NUCLEOTIDE TRANSHYDROGENASE"/>
    <property type="match status" value="1"/>
</dbReference>
<keyword evidence="10 16" id="KW-0560">Oxidoreductase</keyword>
<evidence type="ECO:0000256" key="5">
    <source>
        <dbReference type="ARBA" id="ARBA00016603"/>
    </source>
</evidence>
<feature type="domain" description="Pyridine nucleotide-disulphide oxidoreductase dimerisation" evidence="14">
    <location>
        <begin position="348"/>
        <end position="459"/>
    </location>
</feature>
<comment type="cofactor">
    <cofactor evidence="13">
        <name>FAD</name>
        <dbReference type="ChEBI" id="CHEBI:57692"/>
    </cofactor>
    <text evidence="13">Binds 1 FAD per subunit.</text>
</comment>
<keyword evidence="8 13" id="KW-0274">FAD</keyword>
<evidence type="ECO:0000256" key="6">
    <source>
        <dbReference type="ARBA" id="ARBA00022490"/>
    </source>
</evidence>
<evidence type="ECO:0000256" key="2">
    <source>
        <dbReference type="ARBA" id="ARBA00004496"/>
    </source>
</evidence>